<evidence type="ECO:0000256" key="4">
    <source>
        <dbReference type="ARBA" id="ARBA00022553"/>
    </source>
</evidence>
<dbReference type="GO" id="GO:0000160">
    <property type="term" value="P:phosphorelay signal transduction system"/>
    <property type="evidence" value="ECO:0007669"/>
    <property type="project" value="UniProtKB-KW"/>
</dbReference>
<comment type="caution">
    <text evidence="12">The sequence shown here is derived from an EMBL/GenBank/DDBJ whole genome shotgun (WGS) entry which is preliminary data.</text>
</comment>
<dbReference type="Gene3D" id="6.10.340.10">
    <property type="match status" value="1"/>
</dbReference>
<dbReference type="SUPFAM" id="SSF55874">
    <property type="entry name" value="ATPase domain of HSP90 chaperone/DNA topoisomerase II/histidine kinase"/>
    <property type="match status" value="1"/>
</dbReference>
<keyword evidence="4" id="KW-0597">Phosphoprotein</keyword>
<evidence type="ECO:0000259" key="10">
    <source>
        <dbReference type="PROSITE" id="PS50109"/>
    </source>
</evidence>
<feature type="coiled-coil region" evidence="8">
    <location>
        <begin position="261"/>
        <end position="302"/>
    </location>
</feature>
<dbReference type="PANTHER" id="PTHR43065">
    <property type="entry name" value="SENSOR HISTIDINE KINASE"/>
    <property type="match status" value="1"/>
</dbReference>
<evidence type="ECO:0000256" key="5">
    <source>
        <dbReference type="ARBA" id="ARBA00022679"/>
    </source>
</evidence>
<dbReference type="PANTHER" id="PTHR43065:SF50">
    <property type="entry name" value="HISTIDINE KINASE"/>
    <property type="match status" value="1"/>
</dbReference>
<name>A0A8J7C7H4_9CYAN</name>
<dbReference type="Pfam" id="PF00672">
    <property type="entry name" value="HAMP"/>
    <property type="match status" value="1"/>
</dbReference>
<evidence type="ECO:0000256" key="8">
    <source>
        <dbReference type="SAM" id="Coils"/>
    </source>
</evidence>
<evidence type="ECO:0000259" key="11">
    <source>
        <dbReference type="PROSITE" id="PS50885"/>
    </source>
</evidence>
<evidence type="ECO:0000256" key="9">
    <source>
        <dbReference type="SAM" id="Phobius"/>
    </source>
</evidence>
<dbReference type="SMART" id="SM00387">
    <property type="entry name" value="HATPase_c"/>
    <property type="match status" value="1"/>
</dbReference>
<dbReference type="PROSITE" id="PS50885">
    <property type="entry name" value="HAMP"/>
    <property type="match status" value="1"/>
</dbReference>
<feature type="domain" description="Histidine kinase" evidence="10">
    <location>
        <begin position="311"/>
        <end position="566"/>
    </location>
</feature>
<keyword evidence="6" id="KW-0418">Kinase</keyword>
<feature type="domain" description="HAMP" evidence="11">
    <location>
        <begin position="200"/>
        <end position="252"/>
    </location>
</feature>
<organism evidence="12 13">
    <name type="scientific">Iningainema tapete BLCC-T55</name>
    <dbReference type="NCBI Taxonomy" id="2748662"/>
    <lineage>
        <taxon>Bacteria</taxon>
        <taxon>Bacillati</taxon>
        <taxon>Cyanobacteriota</taxon>
        <taxon>Cyanophyceae</taxon>
        <taxon>Nostocales</taxon>
        <taxon>Scytonemataceae</taxon>
        <taxon>Iningainema tapete</taxon>
    </lineage>
</organism>
<dbReference type="Gene3D" id="3.30.565.10">
    <property type="entry name" value="Histidine kinase-like ATPase, C-terminal domain"/>
    <property type="match status" value="1"/>
</dbReference>
<reference evidence="12" key="1">
    <citation type="submission" date="2020-09" db="EMBL/GenBank/DDBJ databases">
        <title>Iningainema tapete sp. nov. (Scytonemataceae, Cyanobacteria) from greenhouses in central Florida (USA) produces two types of nodularin with biosynthetic potential for microcystin-LR and anabaenopeptins.</title>
        <authorList>
            <person name="Berthold D.E."/>
            <person name="Lefler F.W."/>
            <person name="Huang I.-S."/>
            <person name="Abdulla H."/>
            <person name="Zimba P.V."/>
            <person name="Laughinghouse H.D. IV."/>
        </authorList>
    </citation>
    <scope>NUCLEOTIDE SEQUENCE</scope>
    <source>
        <strain evidence="12">BLCCT55</strain>
    </source>
</reference>
<dbReference type="RefSeq" id="WP_190834364.1">
    <property type="nucleotide sequence ID" value="NZ_CAWPPI010000084.1"/>
</dbReference>
<keyword evidence="8" id="KW-0175">Coiled coil</keyword>
<keyword evidence="13" id="KW-1185">Reference proteome</keyword>
<dbReference type="InterPro" id="IPR003594">
    <property type="entry name" value="HATPase_dom"/>
</dbReference>
<evidence type="ECO:0000256" key="6">
    <source>
        <dbReference type="ARBA" id="ARBA00022777"/>
    </source>
</evidence>
<keyword evidence="9" id="KW-1133">Transmembrane helix</keyword>
<evidence type="ECO:0000256" key="2">
    <source>
        <dbReference type="ARBA" id="ARBA00004370"/>
    </source>
</evidence>
<dbReference type="Proteomes" id="UP000629098">
    <property type="component" value="Unassembled WGS sequence"/>
</dbReference>
<evidence type="ECO:0000313" key="13">
    <source>
        <dbReference type="Proteomes" id="UP000629098"/>
    </source>
</evidence>
<feature type="transmembrane region" description="Helical" evidence="9">
    <location>
        <begin position="178"/>
        <end position="200"/>
    </location>
</feature>
<gene>
    <name evidence="12" type="ORF">ICL16_27225</name>
</gene>
<comment type="subcellular location">
    <subcellularLocation>
        <location evidence="2">Membrane</location>
    </subcellularLocation>
</comment>
<dbReference type="EC" id="2.7.13.3" evidence="3"/>
<dbReference type="Pfam" id="PF02518">
    <property type="entry name" value="HATPase_c"/>
    <property type="match status" value="1"/>
</dbReference>
<keyword evidence="5" id="KW-0808">Transferase</keyword>
<dbReference type="InterPro" id="IPR036890">
    <property type="entry name" value="HATPase_C_sf"/>
</dbReference>
<keyword evidence="9" id="KW-0472">Membrane</keyword>
<dbReference type="InterPro" id="IPR004358">
    <property type="entry name" value="Sig_transdc_His_kin-like_C"/>
</dbReference>
<dbReference type="EMBL" id="JACXAE010000084">
    <property type="protein sequence ID" value="MBD2775649.1"/>
    <property type="molecule type" value="Genomic_DNA"/>
</dbReference>
<dbReference type="SUPFAM" id="SSF158472">
    <property type="entry name" value="HAMP domain-like"/>
    <property type="match status" value="1"/>
</dbReference>
<comment type="catalytic activity">
    <reaction evidence="1">
        <text>ATP + protein L-histidine = ADP + protein N-phospho-L-histidine.</text>
        <dbReference type="EC" id="2.7.13.3"/>
    </reaction>
</comment>
<keyword evidence="9" id="KW-0812">Transmembrane</keyword>
<keyword evidence="7" id="KW-0902">Two-component regulatory system</keyword>
<accession>A0A8J7C7H4</accession>
<dbReference type="PRINTS" id="PR00344">
    <property type="entry name" value="BCTRLSENSOR"/>
</dbReference>
<sequence length="578" mass="65757">MKISTKFIGSYAVFVGLIALILSGSTVLRNQAEQSARRKLEQASHAIEVALQSQVDLTNEINALKDYVLLQDQDLDLQMYQKKFLANLNKLERSYPHATEIEWIRRRHEFLIRLTKELTNPIPTYSETYLLDSQQDFRSINAFSRDIDFFLNELIGKARQQMLRTELELTQLHRISQIVSYGVVILVIVLFASQLFFIILPVIRSLKKLQIGAEAIGTGNLDYRLHLQTGDEIEQLSRVFNQMAVKLAESYGKLVDRSTELTKVNQNLEQEISDRQLAQAELQQALHSLQNTQAQLIQTEKMSSLGLLVAGVAHEINNPVNFIYANITHASKYAQELLDLLQMYQAEYPFPGEKIQSKIEDIDLDFLIEDLSKMLISMNIGASRIRDIVVSLRNFSRLDEADMKKVDIHEGIESTLLILQNRLKSRYNNPAIEVVKEYGNLPLVECYPGQLNQVFMNILNNAIDALEDGNKSWVMERGLPTIIINTYINSNSQVVVRIIDNGYGMTEQVKRKLFDPFFTTKPVGKGTGLGLSISYQIIVEKHAGVLRCESEVGKGTEFWIEIPLQQAVSSTMLQFIQP</sequence>
<proteinExistence type="predicted"/>
<dbReference type="GO" id="GO:0016020">
    <property type="term" value="C:membrane"/>
    <property type="evidence" value="ECO:0007669"/>
    <property type="project" value="UniProtKB-SubCell"/>
</dbReference>
<dbReference type="GO" id="GO:0004673">
    <property type="term" value="F:protein histidine kinase activity"/>
    <property type="evidence" value="ECO:0007669"/>
    <property type="project" value="UniProtKB-EC"/>
</dbReference>
<evidence type="ECO:0000256" key="1">
    <source>
        <dbReference type="ARBA" id="ARBA00000085"/>
    </source>
</evidence>
<dbReference type="Gene3D" id="1.10.287.130">
    <property type="match status" value="1"/>
</dbReference>
<dbReference type="PROSITE" id="PS50109">
    <property type="entry name" value="HIS_KIN"/>
    <property type="match status" value="1"/>
</dbReference>
<dbReference type="SMART" id="SM00304">
    <property type="entry name" value="HAMP"/>
    <property type="match status" value="1"/>
</dbReference>
<dbReference type="CDD" id="cd06225">
    <property type="entry name" value="HAMP"/>
    <property type="match status" value="1"/>
</dbReference>
<dbReference type="InterPro" id="IPR003660">
    <property type="entry name" value="HAMP_dom"/>
</dbReference>
<evidence type="ECO:0000313" key="12">
    <source>
        <dbReference type="EMBL" id="MBD2775649.1"/>
    </source>
</evidence>
<evidence type="ECO:0000256" key="3">
    <source>
        <dbReference type="ARBA" id="ARBA00012438"/>
    </source>
</evidence>
<evidence type="ECO:0000256" key="7">
    <source>
        <dbReference type="ARBA" id="ARBA00023012"/>
    </source>
</evidence>
<protein>
    <recommendedName>
        <fullName evidence="3">histidine kinase</fullName>
        <ecNumber evidence="3">2.7.13.3</ecNumber>
    </recommendedName>
</protein>
<dbReference type="InterPro" id="IPR005467">
    <property type="entry name" value="His_kinase_dom"/>
</dbReference>
<dbReference type="AlphaFoldDB" id="A0A8J7C7H4"/>